<dbReference type="Gene3D" id="1.10.10.10">
    <property type="entry name" value="Winged helix-like DNA-binding domain superfamily/Winged helix DNA-binding domain"/>
    <property type="match status" value="1"/>
</dbReference>
<dbReference type="GO" id="GO:0003677">
    <property type="term" value="F:DNA binding"/>
    <property type="evidence" value="ECO:0007669"/>
    <property type="project" value="UniProtKB-KW"/>
</dbReference>
<dbReference type="Pfam" id="PF00126">
    <property type="entry name" value="HTH_1"/>
    <property type="match status" value="1"/>
</dbReference>
<dbReference type="InterPro" id="IPR036388">
    <property type="entry name" value="WH-like_DNA-bd_sf"/>
</dbReference>
<name>A0A2T3HXC8_9GAMM</name>
<evidence type="ECO:0000313" key="6">
    <source>
        <dbReference type="EMBL" id="PSU03944.1"/>
    </source>
</evidence>
<dbReference type="Proteomes" id="UP000241858">
    <property type="component" value="Unassembled WGS sequence"/>
</dbReference>
<dbReference type="InterPro" id="IPR036390">
    <property type="entry name" value="WH_DNA-bd_sf"/>
</dbReference>
<dbReference type="CDD" id="cd08422">
    <property type="entry name" value="PBP2_CrgA_like"/>
    <property type="match status" value="1"/>
</dbReference>
<dbReference type="OrthoDB" id="9786526at2"/>
<dbReference type="PROSITE" id="PS50931">
    <property type="entry name" value="HTH_LYSR"/>
    <property type="match status" value="1"/>
</dbReference>
<dbReference type="SUPFAM" id="SSF46785">
    <property type="entry name" value="Winged helix' DNA-binding domain"/>
    <property type="match status" value="1"/>
</dbReference>
<reference evidence="6 7" key="1">
    <citation type="submission" date="2018-03" db="EMBL/GenBank/DDBJ databases">
        <title>Whole genome sequencing of Histamine producing bacteria.</title>
        <authorList>
            <person name="Butler K."/>
        </authorList>
    </citation>
    <scope>NUCLEOTIDE SEQUENCE [LARGE SCALE GENOMIC DNA]</scope>
    <source>
        <strain evidence="6 7">DSM 23343</strain>
    </source>
</reference>
<evidence type="ECO:0000256" key="2">
    <source>
        <dbReference type="ARBA" id="ARBA00023015"/>
    </source>
</evidence>
<evidence type="ECO:0000259" key="5">
    <source>
        <dbReference type="PROSITE" id="PS50931"/>
    </source>
</evidence>
<keyword evidence="3" id="KW-0238">DNA-binding</keyword>
<dbReference type="FunFam" id="3.40.190.290:FF:000001">
    <property type="entry name" value="Transcriptional regulator, LysR family"/>
    <property type="match status" value="1"/>
</dbReference>
<proteinExistence type="inferred from homology"/>
<dbReference type="InterPro" id="IPR005119">
    <property type="entry name" value="LysR_subst-bd"/>
</dbReference>
<sequence length="294" mass="33190">MDRFEAMKAFVRVVQTGSFSATGRELNTTQTTISKRIAALEKILGVQLLKRSSREHSLTPAGHRYFESCLQILAQVEETEANLHDNITQLSGHIRIAVPVAFGRILLTPLLPTFFAQYPNISIELFVSDRHVDLISEGVDLAIRARKLEDSNLVARHLMDNPLKLYASPHYLDRVSPILMPDDLSQHACLLYSRLASQQTWTLKNNQQSYVVPVSGAFKCDDGDVLLEATLHGLGIGIFPPWMASQALAEGKLIEVLPTYQEQTLPMYAVYPKDVYIPYRIQCFIDFLKQHLMH</sequence>
<gene>
    <name evidence="6" type="ORF">C0W81_11025</name>
</gene>
<dbReference type="Pfam" id="PF03466">
    <property type="entry name" value="LysR_substrate"/>
    <property type="match status" value="1"/>
</dbReference>
<dbReference type="GO" id="GO:0003700">
    <property type="term" value="F:DNA-binding transcription factor activity"/>
    <property type="evidence" value="ECO:0007669"/>
    <property type="project" value="InterPro"/>
</dbReference>
<keyword evidence="2" id="KW-0805">Transcription regulation</keyword>
<dbReference type="RefSeq" id="WP_060996869.1">
    <property type="nucleotide sequence ID" value="NZ_LNQZ01000002.1"/>
</dbReference>
<evidence type="ECO:0000313" key="7">
    <source>
        <dbReference type="Proteomes" id="UP000241858"/>
    </source>
</evidence>
<dbReference type="SUPFAM" id="SSF53850">
    <property type="entry name" value="Periplasmic binding protein-like II"/>
    <property type="match status" value="1"/>
</dbReference>
<dbReference type="PANTHER" id="PTHR30537:SF80">
    <property type="entry name" value="TRANSCRIPTIONAL REGULATOR"/>
    <property type="match status" value="1"/>
</dbReference>
<protein>
    <submittedName>
        <fullName evidence="6">LysR family transcriptional regulator</fullName>
    </submittedName>
</protein>
<feature type="domain" description="HTH lysR-type" evidence="5">
    <location>
        <begin position="1"/>
        <end position="59"/>
    </location>
</feature>
<dbReference type="PRINTS" id="PR00039">
    <property type="entry name" value="HTHLYSR"/>
</dbReference>
<evidence type="ECO:0000256" key="4">
    <source>
        <dbReference type="ARBA" id="ARBA00023163"/>
    </source>
</evidence>
<dbReference type="AlphaFoldDB" id="A0A2T3HXC8"/>
<keyword evidence="4" id="KW-0804">Transcription</keyword>
<dbReference type="Gene3D" id="3.40.190.290">
    <property type="match status" value="1"/>
</dbReference>
<evidence type="ECO:0000256" key="1">
    <source>
        <dbReference type="ARBA" id="ARBA00009437"/>
    </source>
</evidence>
<organism evidence="6 7">
    <name type="scientific">Photobacterium aquimaris</name>
    <dbReference type="NCBI Taxonomy" id="512643"/>
    <lineage>
        <taxon>Bacteria</taxon>
        <taxon>Pseudomonadati</taxon>
        <taxon>Pseudomonadota</taxon>
        <taxon>Gammaproteobacteria</taxon>
        <taxon>Vibrionales</taxon>
        <taxon>Vibrionaceae</taxon>
        <taxon>Photobacterium</taxon>
    </lineage>
</organism>
<evidence type="ECO:0000256" key="3">
    <source>
        <dbReference type="ARBA" id="ARBA00023125"/>
    </source>
</evidence>
<comment type="similarity">
    <text evidence="1">Belongs to the LysR transcriptional regulatory family.</text>
</comment>
<dbReference type="EMBL" id="PYLY01000020">
    <property type="protein sequence ID" value="PSU03944.1"/>
    <property type="molecule type" value="Genomic_DNA"/>
</dbReference>
<dbReference type="PANTHER" id="PTHR30537">
    <property type="entry name" value="HTH-TYPE TRANSCRIPTIONAL REGULATOR"/>
    <property type="match status" value="1"/>
</dbReference>
<comment type="caution">
    <text evidence="6">The sequence shown here is derived from an EMBL/GenBank/DDBJ whole genome shotgun (WGS) entry which is preliminary data.</text>
</comment>
<dbReference type="InterPro" id="IPR058163">
    <property type="entry name" value="LysR-type_TF_proteobact-type"/>
</dbReference>
<accession>A0A2T3HXC8</accession>
<dbReference type="InterPro" id="IPR000847">
    <property type="entry name" value="LysR_HTH_N"/>
</dbReference>
<dbReference type="FunFam" id="1.10.10.10:FF:000001">
    <property type="entry name" value="LysR family transcriptional regulator"/>
    <property type="match status" value="1"/>
</dbReference>